<proteinExistence type="predicted"/>
<dbReference type="Proteomes" id="UP000254848">
    <property type="component" value="Unassembled WGS sequence"/>
</dbReference>
<feature type="transmembrane region" description="Helical" evidence="1">
    <location>
        <begin position="41"/>
        <end position="65"/>
    </location>
</feature>
<dbReference type="EMBL" id="QRAP01000013">
    <property type="protein sequence ID" value="RDK84560.1"/>
    <property type="molecule type" value="Genomic_DNA"/>
</dbReference>
<dbReference type="OrthoDB" id="9814483at2"/>
<reference evidence="2 3" key="1">
    <citation type="submission" date="2018-07" db="EMBL/GenBank/DDBJ databases">
        <title>Genomic Encyclopedia of Type Strains, Phase IV (KMG-IV): sequencing the most valuable type-strain genomes for metagenomic binning, comparative biology and taxonomic classification.</title>
        <authorList>
            <person name="Goeker M."/>
        </authorList>
    </citation>
    <scope>NUCLEOTIDE SEQUENCE [LARGE SCALE GENOMIC DNA]</scope>
    <source>
        <strain evidence="2 3">DSM 103736</strain>
    </source>
</reference>
<evidence type="ECO:0000256" key="1">
    <source>
        <dbReference type="SAM" id="Phobius"/>
    </source>
</evidence>
<gene>
    <name evidence="2" type="ORF">C8D90_11335</name>
</gene>
<dbReference type="RefSeq" id="WP_115460213.1">
    <property type="nucleotide sequence ID" value="NZ_QRAP01000013.1"/>
</dbReference>
<keyword evidence="1" id="KW-1133">Transmembrane helix</keyword>
<evidence type="ECO:0000313" key="2">
    <source>
        <dbReference type="EMBL" id="RDK84560.1"/>
    </source>
</evidence>
<name>A0A370Q934_9GAMM</name>
<evidence type="ECO:0000313" key="3">
    <source>
        <dbReference type="Proteomes" id="UP000254848"/>
    </source>
</evidence>
<keyword evidence="1" id="KW-0472">Membrane</keyword>
<organism evidence="2 3">
    <name type="scientific">Enterobacillus tribolii</name>
    <dbReference type="NCBI Taxonomy" id="1487935"/>
    <lineage>
        <taxon>Bacteria</taxon>
        <taxon>Pseudomonadati</taxon>
        <taxon>Pseudomonadota</taxon>
        <taxon>Gammaproteobacteria</taxon>
        <taxon>Enterobacterales</taxon>
        <taxon>Hafniaceae</taxon>
        <taxon>Enterobacillus</taxon>
    </lineage>
</organism>
<keyword evidence="1" id="KW-0812">Transmembrane</keyword>
<feature type="transmembrane region" description="Helical" evidence="1">
    <location>
        <begin position="116"/>
        <end position="138"/>
    </location>
</feature>
<protein>
    <submittedName>
        <fullName evidence="2">Membrane protein YqaA with SNARE-associated domain</fullName>
    </submittedName>
</protein>
<feature type="transmembrane region" description="Helical" evidence="1">
    <location>
        <begin position="86"/>
        <end position="110"/>
    </location>
</feature>
<sequence>MNDFLTLGGMFASSFLSATLLPGNSEIVLTVLLLAERFSPWLLVSVAVVGNVLGGMTNVVIGRLLPEIKHQRGLAPARRWLEKYGAPALLLSWVPVIGDLLCVLAGWMRLSWMPVVVYLTVGKALRYVVVAVVTLYGIQGWSNPG</sequence>
<dbReference type="PANTHER" id="PTHR42709">
    <property type="entry name" value="ALKALINE PHOSPHATASE LIKE PROTEIN"/>
    <property type="match status" value="1"/>
</dbReference>
<dbReference type="PANTHER" id="PTHR42709:SF4">
    <property type="entry name" value="INNER MEMBRANE PROTEIN YQAA"/>
    <property type="match status" value="1"/>
</dbReference>
<accession>A0A370Q934</accession>
<dbReference type="AlphaFoldDB" id="A0A370Q934"/>
<keyword evidence="3" id="KW-1185">Reference proteome</keyword>
<comment type="caution">
    <text evidence="2">The sequence shown here is derived from an EMBL/GenBank/DDBJ whole genome shotgun (WGS) entry which is preliminary data.</text>
</comment>
<dbReference type="InterPro" id="IPR051311">
    <property type="entry name" value="DedA_domain"/>
</dbReference>